<gene>
    <name evidence="3" type="ORF">D0863_06328</name>
</gene>
<dbReference type="AlphaFoldDB" id="A0A3M7DZS7"/>
<dbReference type="PANTHER" id="PTHR48081">
    <property type="entry name" value="AB HYDROLASE SUPERFAMILY PROTEIN C4A8.06C"/>
    <property type="match status" value="1"/>
</dbReference>
<proteinExistence type="predicted"/>
<accession>A0A3M7DZS7</accession>
<dbReference type="Pfam" id="PF07859">
    <property type="entry name" value="Abhydrolase_3"/>
    <property type="match status" value="1"/>
</dbReference>
<feature type="domain" description="Alpha/beta hydrolase fold-3" evidence="2">
    <location>
        <begin position="99"/>
        <end position="317"/>
    </location>
</feature>
<dbReference type="OrthoDB" id="408631at2759"/>
<dbReference type="InterPro" id="IPR013094">
    <property type="entry name" value="AB_hydrolase_3"/>
</dbReference>
<dbReference type="PANTHER" id="PTHR48081:SF8">
    <property type="entry name" value="ALPHA_BETA HYDROLASE FOLD-3 DOMAIN-CONTAINING PROTEIN-RELATED"/>
    <property type="match status" value="1"/>
</dbReference>
<dbReference type="SUPFAM" id="SSF53474">
    <property type="entry name" value="alpha/beta-Hydrolases"/>
    <property type="match status" value="1"/>
</dbReference>
<dbReference type="VEuPathDB" id="FungiDB:BTJ68_13477"/>
<name>A0A3M7DZS7_HORWE</name>
<evidence type="ECO:0000259" key="2">
    <source>
        <dbReference type="Pfam" id="PF07859"/>
    </source>
</evidence>
<evidence type="ECO:0000313" key="4">
    <source>
        <dbReference type="Proteomes" id="UP000269276"/>
    </source>
</evidence>
<dbReference type="InterPro" id="IPR050300">
    <property type="entry name" value="GDXG_lipolytic_enzyme"/>
</dbReference>
<keyword evidence="1" id="KW-0378">Hydrolase</keyword>
<reference evidence="3 4" key="1">
    <citation type="journal article" date="2018" name="BMC Genomics">
        <title>Genomic evidence for intraspecific hybridization in a clonal and extremely halotolerant yeast.</title>
        <authorList>
            <person name="Gostincar C."/>
            <person name="Stajich J.E."/>
            <person name="Zupancic J."/>
            <person name="Zalar P."/>
            <person name="Gunde-Cimerman N."/>
        </authorList>
    </citation>
    <scope>NUCLEOTIDE SEQUENCE [LARGE SCALE GENOMIC DNA]</scope>
    <source>
        <strain evidence="3 4">EXF-2682</strain>
    </source>
</reference>
<sequence>MADLKDWMSLSQPDPEWEQFVQSIGGKYPLSQAPDIGQFPSIDALRKWIIQSKAAMSAQIGGKFPGVKETDHQVSMRDNATIACRGYAPEQASGGCPLVVIYHGGGWCIGGLENEELLCRLLTSKLGCVCVNVDYRLAPEHKFPVPVHDSLDATKWAAENASSLGADPSKGFIIGGTSAGGNITAVISHIWRDEKLKPAITGAHLMIPAICHASHFPSEYAKDYKSWDQNKDAAVLSRQATDLFTNNYLRDRSDAGNPLFSPLLFPTGHKGLPASYFQVCGMDPLRDEALIFERLLREEAGVRTKLDVYSGFPHGYWSIAPQMKASERFVQDSIKGVQWLLQQV</sequence>
<evidence type="ECO:0000313" key="3">
    <source>
        <dbReference type="EMBL" id="RMY69627.1"/>
    </source>
</evidence>
<dbReference type="EMBL" id="QWIP01000196">
    <property type="protein sequence ID" value="RMY69627.1"/>
    <property type="molecule type" value="Genomic_DNA"/>
</dbReference>
<comment type="caution">
    <text evidence="3">The sequence shown here is derived from an EMBL/GenBank/DDBJ whole genome shotgun (WGS) entry which is preliminary data.</text>
</comment>
<dbReference type="Gene3D" id="3.40.50.1820">
    <property type="entry name" value="alpha/beta hydrolase"/>
    <property type="match status" value="1"/>
</dbReference>
<dbReference type="InterPro" id="IPR029058">
    <property type="entry name" value="AB_hydrolase_fold"/>
</dbReference>
<organism evidence="3 4">
    <name type="scientific">Hortaea werneckii</name>
    <name type="common">Black yeast</name>
    <name type="synonym">Cladosporium werneckii</name>
    <dbReference type="NCBI Taxonomy" id="91943"/>
    <lineage>
        <taxon>Eukaryota</taxon>
        <taxon>Fungi</taxon>
        <taxon>Dikarya</taxon>
        <taxon>Ascomycota</taxon>
        <taxon>Pezizomycotina</taxon>
        <taxon>Dothideomycetes</taxon>
        <taxon>Dothideomycetidae</taxon>
        <taxon>Mycosphaerellales</taxon>
        <taxon>Teratosphaeriaceae</taxon>
        <taxon>Hortaea</taxon>
    </lineage>
</organism>
<dbReference type="GO" id="GO:0016787">
    <property type="term" value="F:hydrolase activity"/>
    <property type="evidence" value="ECO:0007669"/>
    <property type="project" value="UniProtKB-KW"/>
</dbReference>
<protein>
    <recommendedName>
        <fullName evidence="2">Alpha/beta hydrolase fold-3 domain-containing protein</fullName>
    </recommendedName>
</protein>
<evidence type="ECO:0000256" key="1">
    <source>
        <dbReference type="ARBA" id="ARBA00022801"/>
    </source>
</evidence>
<dbReference type="Proteomes" id="UP000269276">
    <property type="component" value="Unassembled WGS sequence"/>
</dbReference>